<dbReference type="Pfam" id="PF02348">
    <property type="entry name" value="CTP_transf_3"/>
    <property type="match status" value="1"/>
</dbReference>
<dbReference type="PANTHER" id="PTHR21485:SF6">
    <property type="entry name" value="N-ACYLNEURAMINATE CYTIDYLYLTRANSFERASE-RELATED"/>
    <property type="match status" value="1"/>
</dbReference>
<dbReference type="GO" id="GO:0016779">
    <property type="term" value="F:nucleotidyltransferase activity"/>
    <property type="evidence" value="ECO:0007669"/>
    <property type="project" value="UniProtKB-KW"/>
</dbReference>
<comment type="caution">
    <text evidence="2">The sequence shown here is derived from an EMBL/GenBank/DDBJ whole genome shotgun (WGS) entry which is preliminary data.</text>
</comment>
<dbReference type="NCBIfam" id="TIGR03584">
    <property type="entry name" value="PseF"/>
    <property type="match status" value="1"/>
</dbReference>
<keyword evidence="2" id="KW-0808">Transferase</keyword>
<dbReference type="InterPro" id="IPR020039">
    <property type="entry name" value="PseF"/>
</dbReference>
<evidence type="ECO:0000313" key="2">
    <source>
        <dbReference type="EMBL" id="MDA3969305.1"/>
    </source>
</evidence>
<accession>A0ABT4VF19</accession>
<dbReference type="InterPro" id="IPR029044">
    <property type="entry name" value="Nucleotide-diphossugar_trans"/>
</dbReference>
<dbReference type="SUPFAM" id="SSF53448">
    <property type="entry name" value="Nucleotide-diphospho-sugar transferases"/>
    <property type="match status" value="1"/>
</dbReference>
<keyword evidence="2" id="KW-0548">Nucleotidyltransferase</keyword>
<reference evidence="2 3" key="1">
    <citation type="submission" date="2023-01" db="EMBL/GenBank/DDBJ databases">
        <title>Description of Helicobacter ibis sp. nov. isolated from faecal droppings of black-faced ibis (Theristicus melanopis).</title>
        <authorList>
            <person name="Lopez-Cantillo M."/>
            <person name="Vidal-Veuthey B."/>
            <person name="Mella A."/>
            <person name="De La Haba R."/>
            <person name="Collado L."/>
        </authorList>
    </citation>
    <scope>NUCLEOTIDE SEQUENCE [LARGE SCALE GENOMIC DNA]</scope>
    <source>
        <strain evidence="2 3">A82</strain>
    </source>
</reference>
<name>A0ABT4VF19_9HELI</name>
<gene>
    <name evidence="2" type="primary">pseF</name>
    <name evidence="2" type="ORF">PF021_06390</name>
</gene>
<keyword evidence="3" id="KW-1185">Reference proteome</keyword>
<sequence length="224" mass="25481">MCSKKINSICIIPARGGSKRIPKKNIKDFLGKPIIAYSIDNAIKSGIFDAVYVSSDDDEILEVGLKFGATPLKRDSKLSDDYTGTREVIEDAINKLSFSGIACCLYATAPLLKSEKLKEAFNVVDDNYVLSVVEYSYSPLRSFMIQNGKNEMLFKDRFNMRSQDLNSIYHDAGQFYFAKSSTWITKHNIFEDSKSIILDELEVQDIDTLNDWKLAEMKYSLLYR</sequence>
<evidence type="ECO:0000313" key="3">
    <source>
        <dbReference type="Proteomes" id="UP001210261"/>
    </source>
</evidence>
<dbReference type="InterPro" id="IPR050793">
    <property type="entry name" value="CMP-NeuNAc_synthase"/>
</dbReference>
<organism evidence="2 3">
    <name type="scientific">Helicobacter ibis</name>
    <dbReference type="NCBI Taxonomy" id="2962633"/>
    <lineage>
        <taxon>Bacteria</taxon>
        <taxon>Pseudomonadati</taxon>
        <taxon>Campylobacterota</taxon>
        <taxon>Epsilonproteobacteria</taxon>
        <taxon>Campylobacterales</taxon>
        <taxon>Helicobacteraceae</taxon>
        <taxon>Helicobacter</taxon>
    </lineage>
</organism>
<dbReference type="EMBL" id="JAQHXR010000003">
    <property type="protein sequence ID" value="MDA3969305.1"/>
    <property type="molecule type" value="Genomic_DNA"/>
</dbReference>
<dbReference type="Proteomes" id="UP001210261">
    <property type="component" value="Unassembled WGS sequence"/>
</dbReference>
<evidence type="ECO:0000256" key="1">
    <source>
        <dbReference type="NCBIfam" id="TIGR03584"/>
    </source>
</evidence>
<dbReference type="InterPro" id="IPR003329">
    <property type="entry name" value="Cytidylyl_trans"/>
</dbReference>
<protein>
    <recommendedName>
        <fullName evidence="1">Pseudaminic acid cytidylyltransferase</fullName>
        <ecNumber evidence="1">2.7.7.81</ecNumber>
    </recommendedName>
</protein>
<dbReference type="RefSeq" id="WP_271021644.1">
    <property type="nucleotide sequence ID" value="NZ_JAQHXR010000003.1"/>
</dbReference>
<dbReference type="EC" id="2.7.7.81" evidence="1"/>
<dbReference type="Gene3D" id="3.90.550.10">
    <property type="entry name" value="Spore Coat Polysaccharide Biosynthesis Protein SpsA, Chain A"/>
    <property type="match status" value="1"/>
</dbReference>
<proteinExistence type="predicted"/>
<dbReference type="CDD" id="cd02513">
    <property type="entry name" value="CMP-NeuAc_Synthase"/>
    <property type="match status" value="1"/>
</dbReference>
<dbReference type="PANTHER" id="PTHR21485">
    <property type="entry name" value="HAD SUPERFAMILY MEMBERS CMAS AND KDSC"/>
    <property type="match status" value="1"/>
</dbReference>